<comment type="caution">
    <text evidence="1">The sequence shown here is derived from an EMBL/GenBank/DDBJ whole genome shotgun (WGS) entry which is preliminary data.</text>
</comment>
<proteinExistence type="predicted"/>
<name>X1NXN6_9ZZZZ</name>
<protein>
    <submittedName>
        <fullName evidence="1">Uncharacterized protein</fullName>
    </submittedName>
</protein>
<dbReference type="AlphaFoldDB" id="X1NXN6"/>
<gene>
    <name evidence="1" type="ORF">S06H3_29732</name>
</gene>
<accession>X1NXN6</accession>
<dbReference type="EMBL" id="BARV01017446">
    <property type="protein sequence ID" value="GAI23439.1"/>
    <property type="molecule type" value="Genomic_DNA"/>
</dbReference>
<evidence type="ECO:0000313" key="1">
    <source>
        <dbReference type="EMBL" id="GAI23439.1"/>
    </source>
</evidence>
<organism evidence="1">
    <name type="scientific">marine sediment metagenome</name>
    <dbReference type="NCBI Taxonomy" id="412755"/>
    <lineage>
        <taxon>unclassified sequences</taxon>
        <taxon>metagenomes</taxon>
        <taxon>ecological metagenomes</taxon>
    </lineage>
</organism>
<sequence>HLLDDEKNKLPLCKRMRFKRKYKNALIYIAFDEKLPLIKRKRSIPYLIDFLLNLNKNQIKKEEIEIDDCPEIKWFNIQRGVYVGPIFRVGGFTSFGEPTLRKIKGKFNKKYQTKNKIDLLAYYALQPEIPKNHWLSETEDYVKNNITNSPFNRVWIYSFTKNKILFLYPDL</sequence>
<feature type="non-terminal residue" evidence="1">
    <location>
        <position position="1"/>
    </location>
</feature>
<reference evidence="1" key="1">
    <citation type="journal article" date="2014" name="Front. Microbiol.">
        <title>High frequency of phylogenetically diverse reductive dehalogenase-homologous genes in deep subseafloor sedimentary metagenomes.</title>
        <authorList>
            <person name="Kawai M."/>
            <person name="Futagami T."/>
            <person name="Toyoda A."/>
            <person name="Takaki Y."/>
            <person name="Nishi S."/>
            <person name="Hori S."/>
            <person name="Arai W."/>
            <person name="Tsubouchi T."/>
            <person name="Morono Y."/>
            <person name="Uchiyama I."/>
            <person name="Ito T."/>
            <person name="Fujiyama A."/>
            <person name="Inagaki F."/>
            <person name="Takami H."/>
        </authorList>
    </citation>
    <scope>NUCLEOTIDE SEQUENCE</scope>
    <source>
        <strain evidence="1">Expedition CK06-06</strain>
    </source>
</reference>